<dbReference type="AlphaFoldDB" id="A0A9P6NYI1"/>
<reference evidence="8" key="1">
    <citation type="submission" date="2013-11" db="EMBL/GenBank/DDBJ databases">
        <title>Genome sequence of the fusiform rust pathogen reveals effectors for host alternation and coevolution with pine.</title>
        <authorList>
            <consortium name="DOE Joint Genome Institute"/>
            <person name="Smith K."/>
            <person name="Pendleton A."/>
            <person name="Kubisiak T."/>
            <person name="Anderson C."/>
            <person name="Salamov A."/>
            <person name="Aerts A."/>
            <person name="Riley R."/>
            <person name="Clum A."/>
            <person name="Lindquist E."/>
            <person name="Ence D."/>
            <person name="Campbell M."/>
            <person name="Kronenberg Z."/>
            <person name="Feau N."/>
            <person name="Dhillon B."/>
            <person name="Hamelin R."/>
            <person name="Burleigh J."/>
            <person name="Smith J."/>
            <person name="Yandell M."/>
            <person name="Nelson C."/>
            <person name="Grigoriev I."/>
            <person name="Davis J."/>
        </authorList>
    </citation>
    <scope>NUCLEOTIDE SEQUENCE</scope>
    <source>
        <strain evidence="8">G11</strain>
    </source>
</reference>
<feature type="domain" description="Major facilitator superfamily (MFS) profile" evidence="7">
    <location>
        <begin position="29"/>
        <end position="453"/>
    </location>
</feature>
<feature type="transmembrane region" description="Helical" evidence="6">
    <location>
        <begin position="422"/>
        <end position="444"/>
    </location>
</feature>
<keyword evidence="2" id="KW-0813">Transport</keyword>
<dbReference type="InterPro" id="IPR011701">
    <property type="entry name" value="MFS"/>
</dbReference>
<dbReference type="InterPro" id="IPR036259">
    <property type="entry name" value="MFS_trans_sf"/>
</dbReference>
<keyword evidence="5 6" id="KW-0472">Membrane</keyword>
<evidence type="ECO:0000256" key="3">
    <source>
        <dbReference type="ARBA" id="ARBA00022692"/>
    </source>
</evidence>
<feature type="transmembrane region" description="Helical" evidence="6">
    <location>
        <begin position="72"/>
        <end position="94"/>
    </location>
</feature>
<dbReference type="Pfam" id="PF07690">
    <property type="entry name" value="MFS_1"/>
    <property type="match status" value="1"/>
</dbReference>
<feature type="transmembrane region" description="Helical" evidence="6">
    <location>
        <begin position="265"/>
        <end position="285"/>
    </location>
</feature>
<gene>
    <name evidence="8" type="ORF">CROQUDRAFT_56620</name>
</gene>
<evidence type="ECO:0000259" key="7">
    <source>
        <dbReference type="PROSITE" id="PS50850"/>
    </source>
</evidence>
<comment type="caution">
    <text evidence="8">The sequence shown here is derived from an EMBL/GenBank/DDBJ whole genome shotgun (WGS) entry which is preliminary data.</text>
</comment>
<accession>A0A9P6NYI1</accession>
<feature type="transmembrane region" description="Helical" evidence="6">
    <location>
        <begin position="329"/>
        <end position="353"/>
    </location>
</feature>
<keyword evidence="4 6" id="KW-1133">Transmembrane helix</keyword>
<organism evidence="8 9">
    <name type="scientific">Cronartium quercuum f. sp. fusiforme G11</name>
    <dbReference type="NCBI Taxonomy" id="708437"/>
    <lineage>
        <taxon>Eukaryota</taxon>
        <taxon>Fungi</taxon>
        <taxon>Dikarya</taxon>
        <taxon>Basidiomycota</taxon>
        <taxon>Pucciniomycotina</taxon>
        <taxon>Pucciniomycetes</taxon>
        <taxon>Pucciniales</taxon>
        <taxon>Coleosporiaceae</taxon>
        <taxon>Cronartium</taxon>
    </lineage>
</organism>
<dbReference type="InterPro" id="IPR020846">
    <property type="entry name" value="MFS_dom"/>
</dbReference>
<comment type="subcellular location">
    <subcellularLocation>
        <location evidence="1">Membrane</location>
        <topology evidence="1">Multi-pass membrane protein</topology>
    </subcellularLocation>
</comment>
<dbReference type="PANTHER" id="PTHR43791">
    <property type="entry name" value="PERMEASE-RELATED"/>
    <property type="match status" value="1"/>
</dbReference>
<evidence type="ECO:0000313" key="8">
    <source>
        <dbReference type="EMBL" id="KAG0151745.1"/>
    </source>
</evidence>
<feature type="transmembrane region" description="Helical" evidence="6">
    <location>
        <begin position="101"/>
        <end position="120"/>
    </location>
</feature>
<feature type="transmembrane region" description="Helical" evidence="6">
    <location>
        <begin position="161"/>
        <end position="183"/>
    </location>
</feature>
<feature type="transmembrane region" description="Helical" evidence="6">
    <location>
        <begin position="305"/>
        <end position="322"/>
    </location>
</feature>
<evidence type="ECO:0000256" key="5">
    <source>
        <dbReference type="ARBA" id="ARBA00023136"/>
    </source>
</evidence>
<dbReference type="PANTHER" id="PTHR43791:SF85">
    <property type="entry name" value="TRANSPORTER, PUTATIVE (AFU_ORTHOLOGUE AFUA_6G00710)-RELATED"/>
    <property type="match status" value="1"/>
</dbReference>
<dbReference type="GO" id="GO:0022857">
    <property type="term" value="F:transmembrane transporter activity"/>
    <property type="evidence" value="ECO:0007669"/>
    <property type="project" value="InterPro"/>
</dbReference>
<dbReference type="GO" id="GO:0016020">
    <property type="term" value="C:membrane"/>
    <property type="evidence" value="ECO:0007669"/>
    <property type="project" value="UniProtKB-SubCell"/>
</dbReference>
<evidence type="ECO:0000256" key="6">
    <source>
        <dbReference type="SAM" id="Phobius"/>
    </source>
</evidence>
<keyword evidence="3 6" id="KW-0812">Transmembrane</keyword>
<dbReference type="OrthoDB" id="2504604at2759"/>
<evidence type="ECO:0000313" key="9">
    <source>
        <dbReference type="Proteomes" id="UP000886653"/>
    </source>
</evidence>
<evidence type="ECO:0000256" key="2">
    <source>
        <dbReference type="ARBA" id="ARBA00022448"/>
    </source>
</evidence>
<feature type="transmembrane region" description="Helical" evidence="6">
    <location>
        <begin position="359"/>
        <end position="378"/>
    </location>
</feature>
<dbReference type="PROSITE" id="PS50850">
    <property type="entry name" value="MFS"/>
    <property type="match status" value="1"/>
</dbReference>
<evidence type="ECO:0000256" key="4">
    <source>
        <dbReference type="ARBA" id="ARBA00022989"/>
    </source>
</evidence>
<name>A0A9P6NYI1_9BASI</name>
<proteinExistence type="predicted"/>
<dbReference type="EMBL" id="MU167211">
    <property type="protein sequence ID" value="KAG0151745.1"/>
    <property type="molecule type" value="Genomic_DNA"/>
</dbReference>
<keyword evidence="9" id="KW-1185">Reference proteome</keyword>
<feature type="transmembrane region" description="Helical" evidence="6">
    <location>
        <begin position="390"/>
        <end position="410"/>
    </location>
</feature>
<feature type="transmembrane region" description="Helical" evidence="6">
    <location>
        <begin position="126"/>
        <end position="149"/>
    </location>
</feature>
<feature type="transmembrane region" description="Helical" evidence="6">
    <location>
        <begin position="195"/>
        <end position="216"/>
    </location>
</feature>
<protein>
    <recommendedName>
        <fullName evidence="7">Major facilitator superfamily (MFS) profile domain-containing protein</fullName>
    </recommendedName>
</protein>
<evidence type="ECO:0000256" key="1">
    <source>
        <dbReference type="ARBA" id="ARBA00004141"/>
    </source>
</evidence>
<dbReference type="SUPFAM" id="SSF103473">
    <property type="entry name" value="MFS general substrate transporter"/>
    <property type="match status" value="1"/>
</dbReference>
<dbReference type="Proteomes" id="UP000886653">
    <property type="component" value="Unassembled WGS sequence"/>
</dbReference>
<dbReference type="Gene3D" id="1.20.1250.20">
    <property type="entry name" value="MFS general substrate transporter like domains"/>
    <property type="match status" value="2"/>
</dbReference>
<sequence>MSEGFQLESETFARKKQEKSAFRKLDRRVLPLLSFFTFLIYLDPKNMLNLRLLTGSNFKGIQNTLGLSDLQYTLVVTVKFISCVVTALPWNMLIGRMGGGVLLPLLLIAWGGITLAHAFVTGYEDIIVARVFLGIVEGGIHPGLILYLSTLYTRKQLHLRIALVFSAACISSAVSGLLAYYIIQLEGVLNFRGWSWVFLLEGSLAVILGCVALLFLHSTTAECKFLREDEKEAIASSLKREGRNLEKTNSIPFYHILTAIKSPHVIFICICEFLSCSFMQSITFLQPKVLETLDFPEPYRNLISMPPYLVAIFFMLLTSFVSDRYEARGISVILSGIALLSGFMTSVIFQANYQRCGSLLIEIVGAFSLVPALGAWMANNSEPYARCSSALAFGSVFGNAGAILSIWMVFILGDPDSSILKLIYVGFSTCLMLLASLTWAWVSYQNRFKISNRHVTLAPYRPHKSTTRGEKNYSYIMYLVGWERLGDKHPDFAYSS</sequence>